<keyword evidence="6" id="KW-0175">Coiled coil</keyword>
<dbReference type="RefSeq" id="WP_065869306.1">
    <property type="nucleotide sequence ID" value="NZ_CP142150.1"/>
</dbReference>
<evidence type="ECO:0000256" key="6">
    <source>
        <dbReference type="SAM" id="Coils"/>
    </source>
</evidence>
<evidence type="ECO:0000256" key="5">
    <source>
        <dbReference type="ARBA" id="ARBA00024335"/>
    </source>
</evidence>
<keyword evidence="4" id="KW-0653">Protein transport</keyword>
<comment type="subcellular location">
    <subcellularLocation>
        <location evidence="1">Cytoplasm</location>
    </subcellularLocation>
</comment>
<dbReference type="GO" id="GO:0005737">
    <property type="term" value="C:cytoplasm"/>
    <property type="evidence" value="ECO:0007669"/>
    <property type="project" value="UniProtKB-SubCell"/>
</dbReference>
<dbReference type="InterPro" id="IPR012842">
    <property type="entry name" value="T3SS_SctL/SctL2"/>
</dbReference>
<gene>
    <name evidence="7" type="ORF">GIV46_00230</name>
</gene>
<protein>
    <submittedName>
        <fullName evidence="7">HrpE/YscL family type III secretion apparatus protein</fullName>
    </submittedName>
</protein>
<dbReference type="GO" id="GO:0030254">
    <property type="term" value="P:protein secretion by the type III secretion system"/>
    <property type="evidence" value="ECO:0007669"/>
    <property type="project" value="InterPro"/>
</dbReference>
<dbReference type="Pfam" id="PF06188">
    <property type="entry name" value="HrpE"/>
    <property type="match status" value="1"/>
</dbReference>
<evidence type="ECO:0000313" key="7">
    <source>
        <dbReference type="EMBL" id="MCF5653438.1"/>
    </source>
</evidence>
<dbReference type="InterPro" id="IPR009335">
    <property type="entry name" value="T3SS_HrpE/ATPase_suE"/>
</dbReference>
<name>A0AAP2RX12_9PSED</name>
<dbReference type="Proteomes" id="UP000814126">
    <property type="component" value="Unassembled WGS sequence"/>
</dbReference>
<evidence type="ECO:0000256" key="4">
    <source>
        <dbReference type="ARBA" id="ARBA00022927"/>
    </source>
</evidence>
<reference evidence="7" key="1">
    <citation type="submission" date="2019-11" db="EMBL/GenBank/DDBJ databases">
        <title>Epiphytic Pseudomonas syringae from cherry orchards.</title>
        <authorList>
            <person name="Hulin M.T."/>
        </authorList>
    </citation>
    <scope>NUCLEOTIDE SEQUENCE</scope>
    <source>
        <strain evidence="7">PA-2-1F</strain>
    </source>
</reference>
<evidence type="ECO:0000256" key="1">
    <source>
        <dbReference type="ARBA" id="ARBA00004496"/>
    </source>
</evidence>
<sequence length="196" mass="21940">MFCAHKIELHTRPDDLPTALISRDMLVEHSQARQLLEHAETQAQALINQAEAHCKQLLDNASNEFWQRANAQLHRWESERLAMAENLERVATSVINTAIRSFLNEAPPAQRLSALLDKLLAAGLPPVEANLLCNPQDRESVEQWLIQHCDVPWTLRVEAGLAAQSLIVETDDGGFHINWTDAVDGLVPIPPQGQIR</sequence>
<dbReference type="NCBIfam" id="TIGR02499">
    <property type="entry name" value="HrpE_YscL_not"/>
    <property type="match status" value="1"/>
</dbReference>
<comment type="similarity">
    <text evidence="5">Belongs to the SctL stator family.</text>
</comment>
<evidence type="ECO:0000256" key="2">
    <source>
        <dbReference type="ARBA" id="ARBA00022448"/>
    </source>
</evidence>
<dbReference type="AlphaFoldDB" id="A0AAP2RX12"/>
<keyword evidence="2" id="KW-0813">Transport</keyword>
<feature type="coiled-coil region" evidence="6">
    <location>
        <begin position="29"/>
        <end position="56"/>
    </location>
</feature>
<evidence type="ECO:0000313" key="8">
    <source>
        <dbReference type="Proteomes" id="UP000814126"/>
    </source>
</evidence>
<proteinExistence type="inferred from homology"/>
<evidence type="ECO:0000256" key="3">
    <source>
        <dbReference type="ARBA" id="ARBA00022490"/>
    </source>
</evidence>
<accession>A0AAP2RX12</accession>
<keyword evidence="3" id="KW-0963">Cytoplasm</keyword>
<organism evidence="7 8">
    <name type="scientific">Pseudomonas poae</name>
    <dbReference type="NCBI Taxonomy" id="200451"/>
    <lineage>
        <taxon>Bacteria</taxon>
        <taxon>Pseudomonadati</taxon>
        <taxon>Pseudomonadota</taxon>
        <taxon>Gammaproteobacteria</taxon>
        <taxon>Pseudomonadales</taxon>
        <taxon>Pseudomonadaceae</taxon>
        <taxon>Pseudomonas</taxon>
    </lineage>
</organism>
<comment type="caution">
    <text evidence="7">The sequence shown here is derived from an EMBL/GenBank/DDBJ whole genome shotgun (WGS) entry which is preliminary data.</text>
</comment>
<dbReference type="EMBL" id="WJZX01000001">
    <property type="protein sequence ID" value="MCF5653438.1"/>
    <property type="molecule type" value="Genomic_DNA"/>
</dbReference>